<name>A0A6C0JIJ4_9ZZZZ</name>
<proteinExistence type="predicted"/>
<reference evidence="1" key="1">
    <citation type="journal article" date="2020" name="Nature">
        <title>Giant virus diversity and host interactions through global metagenomics.</title>
        <authorList>
            <person name="Schulz F."/>
            <person name="Roux S."/>
            <person name="Paez-Espino D."/>
            <person name="Jungbluth S."/>
            <person name="Walsh D.A."/>
            <person name="Denef V.J."/>
            <person name="McMahon K.D."/>
            <person name="Konstantinidis K.T."/>
            <person name="Eloe-Fadrosh E.A."/>
            <person name="Kyrpides N.C."/>
            <person name="Woyke T."/>
        </authorList>
    </citation>
    <scope>NUCLEOTIDE SEQUENCE</scope>
    <source>
        <strain evidence="1">GVMAG-M-3300027708-51</strain>
    </source>
</reference>
<protein>
    <submittedName>
        <fullName evidence="1">Uncharacterized protein</fullName>
    </submittedName>
</protein>
<dbReference type="AlphaFoldDB" id="A0A6C0JIJ4"/>
<accession>A0A6C0JIJ4</accession>
<evidence type="ECO:0000313" key="1">
    <source>
        <dbReference type="EMBL" id="QHU04580.1"/>
    </source>
</evidence>
<organism evidence="1">
    <name type="scientific">viral metagenome</name>
    <dbReference type="NCBI Taxonomy" id="1070528"/>
    <lineage>
        <taxon>unclassified sequences</taxon>
        <taxon>metagenomes</taxon>
        <taxon>organismal metagenomes</taxon>
    </lineage>
</organism>
<dbReference type="EMBL" id="MN740401">
    <property type="protein sequence ID" value="QHU04580.1"/>
    <property type="molecule type" value="Genomic_DNA"/>
</dbReference>
<sequence>MASIFIVLEATSECSRTIFPTTYKTLKDATDAIKARWMPFLEEFVKYDGGCADTLWVECLAEATMEKNVVSMYLEKENFFEIHELPLQ</sequence>